<feature type="region of interest" description="Disordered" evidence="1">
    <location>
        <begin position="347"/>
        <end position="367"/>
    </location>
</feature>
<reference evidence="2" key="1">
    <citation type="submission" date="2020-10" db="EMBL/GenBank/DDBJ databases">
        <authorList>
            <person name="Han B."/>
            <person name="Lu T."/>
            <person name="Zhao Q."/>
            <person name="Huang X."/>
            <person name="Zhao Y."/>
        </authorList>
    </citation>
    <scope>NUCLEOTIDE SEQUENCE</scope>
</reference>
<feature type="compositionally biased region" description="Basic residues" evidence="1">
    <location>
        <begin position="1"/>
        <end position="10"/>
    </location>
</feature>
<dbReference type="AlphaFoldDB" id="A0A811QDB8"/>
<evidence type="ECO:0000313" key="2">
    <source>
        <dbReference type="EMBL" id="CAD6254015.1"/>
    </source>
</evidence>
<dbReference type="SUPFAM" id="SSF50630">
    <property type="entry name" value="Acid proteases"/>
    <property type="match status" value="1"/>
</dbReference>
<evidence type="ECO:0008006" key="4">
    <source>
        <dbReference type="Google" id="ProtNLM"/>
    </source>
</evidence>
<keyword evidence="3" id="KW-1185">Reference proteome</keyword>
<dbReference type="InterPro" id="IPR021109">
    <property type="entry name" value="Peptidase_aspartic_dom_sf"/>
</dbReference>
<organism evidence="2 3">
    <name type="scientific">Miscanthus lutarioriparius</name>
    <dbReference type="NCBI Taxonomy" id="422564"/>
    <lineage>
        <taxon>Eukaryota</taxon>
        <taxon>Viridiplantae</taxon>
        <taxon>Streptophyta</taxon>
        <taxon>Embryophyta</taxon>
        <taxon>Tracheophyta</taxon>
        <taxon>Spermatophyta</taxon>
        <taxon>Magnoliopsida</taxon>
        <taxon>Liliopsida</taxon>
        <taxon>Poales</taxon>
        <taxon>Poaceae</taxon>
        <taxon>PACMAD clade</taxon>
        <taxon>Panicoideae</taxon>
        <taxon>Andropogonodae</taxon>
        <taxon>Andropogoneae</taxon>
        <taxon>Saccharinae</taxon>
        <taxon>Miscanthus</taxon>
    </lineage>
</organism>
<dbReference type="Gene3D" id="2.40.70.10">
    <property type="entry name" value="Acid Proteases"/>
    <property type="match status" value="1"/>
</dbReference>
<dbReference type="PANTHER" id="PTHR15503">
    <property type="entry name" value="LDOC1 RELATED"/>
    <property type="match status" value="1"/>
</dbReference>
<proteinExistence type="predicted"/>
<dbReference type="PANTHER" id="PTHR15503:SF45">
    <property type="entry name" value="RNA-DIRECTED DNA POLYMERASE HOMOLOG"/>
    <property type="match status" value="1"/>
</dbReference>
<dbReference type="OrthoDB" id="690704at2759"/>
<feature type="region of interest" description="Disordered" evidence="1">
    <location>
        <begin position="1"/>
        <end position="22"/>
    </location>
</feature>
<sequence length="604" mass="65272">MPPKKGRRGRPATNRSTDNNLPPDVAAMAAAMQAMQQELETLRQAANAGAVTAATVGAATSTVPATGAIPTGVPQTALPVSGVSLVKRIGMKLDSFDGSGSPVEAANWLTYVEDKMDVFEVAYGDRVRYGTQLLKGEAQIWWRGMHTSHSSAPGSLTWHVLAREFERRQDKKTVAEYEVGFNKIVRFVPHVARNEVEKASQFRQGLKPSIRHTLGAFPLVDFRTTVEQALGVEMQQQYTNEIQKPSSADQSRSQDDKKGQSGGPAHKKGRFQRHHPYRGKSFHSSSSGGSTPQYRAVPKLGMGLVCFRSGDAHRRAECQWNGRCSICGQDHKDVVCRRNPNAKLHWEPVSSSASSGTANMLTSTQQHVSVPPSQQYLAAPSYPQYLVAPSTPAAPLMPHAGTLRLPQPTAPPVYPLPWTSSPTSFSPGVSSSAGVPGAYALPSIDGNNGDTVIGTISVDSFDAYALFDSSASFSFVLESFVARAGLSVLKIGQAIVVNSAKGFMSSHSICPGCSIVLANEGFVANLMVIPLESFDVILGMDWLSQYRAVISCFWKMVSLQAPSDLSRMGVSLCYAGTTREETQLLIQSNLLEKVHEAQKHDRLI</sequence>
<evidence type="ECO:0000256" key="1">
    <source>
        <dbReference type="SAM" id="MobiDB-lite"/>
    </source>
</evidence>
<dbReference type="CDD" id="cd00303">
    <property type="entry name" value="retropepsin_like"/>
    <property type="match status" value="1"/>
</dbReference>
<feature type="compositionally biased region" description="Basic residues" evidence="1">
    <location>
        <begin position="265"/>
        <end position="281"/>
    </location>
</feature>
<comment type="caution">
    <text evidence="2">The sequence shown here is derived from an EMBL/GenBank/DDBJ whole genome shotgun (WGS) entry which is preliminary data.</text>
</comment>
<feature type="compositionally biased region" description="Polar residues" evidence="1">
    <location>
        <begin position="349"/>
        <end position="367"/>
    </location>
</feature>
<protein>
    <recommendedName>
        <fullName evidence="4">Retrotransposon gag domain-containing protein</fullName>
    </recommendedName>
</protein>
<dbReference type="InterPro" id="IPR032567">
    <property type="entry name" value="RTL1-rel"/>
</dbReference>
<name>A0A811QDB8_9POAL</name>
<accession>A0A811QDB8</accession>
<dbReference type="Proteomes" id="UP000604825">
    <property type="component" value="Unassembled WGS sequence"/>
</dbReference>
<feature type="compositionally biased region" description="Polar residues" evidence="1">
    <location>
        <begin position="241"/>
        <end position="251"/>
    </location>
</feature>
<feature type="region of interest" description="Disordered" evidence="1">
    <location>
        <begin position="241"/>
        <end position="294"/>
    </location>
</feature>
<evidence type="ECO:0000313" key="3">
    <source>
        <dbReference type="Proteomes" id="UP000604825"/>
    </source>
</evidence>
<dbReference type="Pfam" id="PF08284">
    <property type="entry name" value="RVP_2"/>
    <property type="match status" value="1"/>
</dbReference>
<gene>
    <name evidence="2" type="ORF">NCGR_LOCUS37625</name>
</gene>
<dbReference type="EMBL" id="CAJGYO010000009">
    <property type="protein sequence ID" value="CAD6254015.1"/>
    <property type="molecule type" value="Genomic_DNA"/>
</dbReference>